<dbReference type="Proteomes" id="UP000184476">
    <property type="component" value="Unassembled WGS sequence"/>
</dbReference>
<evidence type="ECO:0000313" key="1">
    <source>
        <dbReference type="EMBL" id="SHE65352.1"/>
    </source>
</evidence>
<accession>A0A1M4V8U7</accession>
<organism evidence="1 2">
    <name type="scientific">Seinonella peptonophila</name>
    <dbReference type="NCBI Taxonomy" id="112248"/>
    <lineage>
        <taxon>Bacteria</taxon>
        <taxon>Bacillati</taxon>
        <taxon>Bacillota</taxon>
        <taxon>Bacilli</taxon>
        <taxon>Bacillales</taxon>
        <taxon>Thermoactinomycetaceae</taxon>
        <taxon>Seinonella</taxon>
    </lineage>
</organism>
<gene>
    <name evidence="1" type="ORF">SAMN05444392_102234</name>
</gene>
<evidence type="ECO:0000313" key="2">
    <source>
        <dbReference type="Proteomes" id="UP000184476"/>
    </source>
</evidence>
<dbReference type="Pfam" id="PF12438">
    <property type="entry name" value="DUF3679"/>
    <property type="match status" value="1"/>
</dbReference>
<dbReference type="STRING" id="112248.SAMN05444392_102234"/>
<reference evidence="1 2" key="1">
    <citation type="submission" date="2016-11" db="EMBL/GenBank/DDBJ databases">
        <authorList>
            <person name="Jaros S."/>
            <person name="Januszkiewicz K."/>
            <person name="Wedrychowicz H."/>
        </authorList>
    </citation>
    <scope>NUCLEOTIDE SEQUENCE [LARGE SCALE GENOMIC DNA]</scope>
    <source>
        <strain evidence="1 2">DSM 44666</strain>
    </source>
</reference>
<dbReference type="AlphaFoldDB" id="A0A1M4V8U7"/>
<sequence length="113" mass="12016">MLWIGVSMVAMLCVGVFVGIDSAEKNIHKLQGAEGAPRAIQITPQNGKVEIALLGNVVTTQNPAKAISPKQVIEAKKQVQGKTNQLAQLGNQVGSGIRQSARKLLSVIFGWID</sequence>
<name>A0A1M4V8U7_9BACL</name>
<protein>
    <recommendedName>
        <fullName evidence="3">DUF3679 domain-containing protein</fullName>
    </recommendedName>
</protein>
<dbReference type="InterPro" id="IPR020534">
    <property type="entry name" value="Uncharacterised_YqxA"/>
</dbReference>
<evidence type="ECO:0008006" key="3">
    <source>
        <dbReference type="Google" id="ProtNLM"/>
    </source>
</evidence>
<keyword evidence="2" id="KW-1185">Reference proteome</keyword>
<proteinExistence type="predicted"/>
<dbReference type="EMBL" id="FQVL01000002">
    <property type="protein sequence ID" value="SHE65352.1"/>
    <property type="molecule type" value="Genomic_DNA"/>
</dbReference>